<dbReference type="Proteomes" id="UP000828941">
    <property type="component" value="Chromosome 11"/>
</dbReference>
<evidence type="ECO:0000313" key="2">
    <source>
        <dbReference type="Proteomes" id="UP000828941"/>
    </source>
</evidence>
<keyword evidence="2" id="KW-1185">Reference proteome</keyword>
<accession>A0ACB9LR63</accession>
<reference evidence="1 2" key="1">
    <citation type="journal article" date="2022" name="DNA Res.">
        <title>Chromosomal-level genome assembly of the orchid tree Bauhinia variegata (Leguminosae; Cercidoideae) supports the allotetraploid origin hypothesis of Bauhinia.</title>
        <authorList>
            <person name="Zhong Y."/>
            <person name="Chen Y."/>
            <person name="Zheng D."/>
            <person name="Pang J."/>
            <person name="Liu Y."/>
            <person name="Luo S."/>
            <person name="Meng S."/>
            <person name="Qian L."/>
            <person name="Wei D."/>
            <person name="Dai S."/>
            <person name="Zhou R."/>
        </authorList>
    </citation>
    <scope>NUCLEOTIDE SEQUENCE [LARGE SCALE GENOMIC DNA]</scope>
    <source>
        <strain evidence="1">BV-YZ2020</strain>
    </source>
</reference>
<gene>
    <name evidence="1" type="ORF">L6164_026461</name>
</gene>
<name>A0ACB9LR63_BAUVA</name>
<proteinExistence type="predicted"/>
<protein>
    <submittedName>
        <fullName evidence="1">Uncharacterized protein</fullName>
    </submittedName>
</protein>
<sequence length="344" mass="39260">MNELLKPFLRKFAAVFFDDILVYSSSFDDHIIHLDSVFQALLKDKFFLKDSKCLFGQRQLEYLGHIVSEKGVEPEPSKIQAMVDWPRPTTIKSLGGFLGLTGFYRKFIQGYAIIASPLTNLLRKDCFQWNSEAQTAFEQLKKAMTAAPVLALPDFSIPFTLETDTSGMAMGAVLMQSDHPIAFFSKPFCPRLKRSSTYVRELHAITTAVHKWRQYLLGHTFIILTDHKSLKELMSQVIQTPEQQVYLSKLLGYDYSIQYKVGKSNLVADALSRISEPNESQYFILSMPNFTFLDALRKALRDSPEFQCLLTQVQANPSSYPNFKIHNGLLLFKGKIWIDPSNPF</sequence>
<evidence type="ECO:0000313" key="1">
    <source>
        <dbReference type="EMBL" id="KAI4313482.1"/>
    </source>
</evidence>
<dbReference type="EMBL" id="CM039436">
    <property type="protein sequence ID" value="KAI4313482.1"/>
    <property type="molecule type" value="Genomic_DNA"/>
</dbReference>
<comment type="caution">
    <text evidence="1">The sequence shown here is derived from an EMBL/GenBank/DDBJ whole genome shotgun (WGS) entry which is preliminary data.</text>
</comment>
<organism evidence="1 2">
    <name type="scientific">Bauhinia variegata</name>
    <name type="common">Purple orchid tree</name>
    <name type="synonym">Phanera variegata</name>
    <dbReference type="NCBI Taxonomy" id="167791"/>
    <lineage>
        <taxon>Eukaryota</taxon>
        <taxon>Viridiplantae</taxon>
        <taxon>Streptophyta</taxon>
        <taxon>Embryophyta</taxon>
        <taxon>Tracheophyta</taxon>
        <taxon>Spermatophyta</taxon>
        <taxon>Magnoliopsida</taxon>
        <taxon>eudicotyledons</taxon>
        <taxon>Gunneridae</taxon>
        <taxon>Pentapetalae</taxon>
        <taxon>rosids</taxon>
        <taxon>fabids</taxon>
        <taxon>Fabales</taxon>
        <taxon>Fabaceae</taxon>
        <taxon>Cercidoideae</taxon>
        <taxon>Cercideae</taxon>
        <taxon>Bauhiniinae</taxon>
        <taxon>Bauhinia</taxon>
    </lineage>
</organism>